<dbReference type="GO" id="GO:0016301">
    <property type="term" value="F:kinase activity"/>
    <property type="evidence" value="ECO:0007669"/>
    <property type="project" value="UniProtKB-KW"/>
</dbReference>
<dbReference type="RefSeq" id="WP_092698918.1">
    <property type="nucleotide sequence ID" value="NZ_CAXIQL010000080.1"/>
</dbReference>
<name>A0A1H4C5E9_9BURK</name>
<organism evidence="3 4">
    <name type="scientific">Acidovorax soli</name>
    <dbReference type="NCBI Taxonomy" id="592050"/>
    <lineage>
        <taxon>Bacteria</taxon>
        <taxon>Pseudomonadati</taxon>
        <taxon>Pseudomonadota</taxon>
        <taxon>Betaproteobacteria</taxon>
        <taxon>Burkholderiales</taxon>
        <taxon>Comamonadaceae</taxon>
        <taxon>Acidovorax</taxon>
    </lineage>
</organism>
<keyword evidence="3" id="KW-0418">Kinase</keyword>
<dbReference type="GO" id="GO:0006164">
    <property type="term" value="P:purine nucleotide biosynthetic process"/>
    <property type="evidence" value="ECO:0007669"/>
    <property type="project" value="TreeGrafter"/>
</dbReference>
<dbReference type="PANTHER" id="PTHR10210:SF41">
    <property type="entry name" value="RIBOSE-PHOSPHATE PYROPHOSPHOKINASE 1, CHLOROPLASTIC"/>
    <property type="match status" value="1"/>
</dbReference>
<dbReference type="SUPFAM" id="SSF53271">
    <property type="entry name" value="PRTase-like"/>
    <property type="match status" value="2"/>
</dbReference>
<dbReference type="NCBIfam" id="NF005537">
    <property type="entry name" value="PRK07199.1"/>
    <property type="match status" value="1"/>
</dbReference>
<dbReference type="Proteomes" id="UP000199002">
    <property type="component" value="Unassembled WGS sequence"/>
</dbReference>
<dbReference type="SMART" id="SM01400">
    <property type="entry name" value="Pribosyltran_N"/>
    <property type="match status" value="1"/>
</dbReference>
<evidence type="ECO:0000256" key="1">
    <source>
        <dbReference type="ARBA" id="ARBA00022727"/>
    </source>
</evidence>
<dbReference type="GO" id="GO:0000287">
    <property type="term" value="F:magnesium ion binding"/>
    <property type="evidence" value="ECO:0007669"/>
    <property type="project" value="InterPro"/>
</dbReference>
<dbReference type="GO" id="GO:0006015">
    <property type="term" value="P:5-phosphoribose 1-diphosphate biosynthetic process"/>
    <property type="evidence" value="ECO:0007669"/>
    <property type="project" value="TreeGrafter"/>
</dbReference>
<evidence type="ECO:0000259" key="2">
    <source>
        <dbReference type="Pfam" id="PF13793"/>
    </source>
</evidence>
<dbReference type="NCBIfam" id="TIGR01251">
    <property type="entry name" value="ribP_PPkin"/>
    <property type="match status" value="1"/>
</dbReference>
<proteinExistence type="predicted"/>
<dbReference type="STRING" id="592050.SAMN05421875_11752"/>
<dbReference type="PANTHER" id="PTHR10210">
    <property type="entry name" value="RIBOSE-PHOSPHATE DIPHOSPHOKINASE FAMILY MEMBER"/>
    <property type="match status" value="1"/>
</dbReference>
<dbReference type="CDD" id="cd06223">
    <property type="entry name" value="PRTases_typeI"/>
    <property type="match status" value="1"/>
</dbReference>
<dbReference type="AlphaFoldDB" id="A0A1H4C5E9"/>
<dbReference type="GO" id="GO:0004749">
    <property type="term" value="F:ribose phosphate diphosphokinase activity"/>
    <property type="evidence" value="ECO:0007669"/>
    <property type="project" value="TreeGrafter"/>
</dbReference>
<evidence type="ECO:0000313" key="3">
    <source>
        <dbReference type="EMBL" id="SEA55685.1"/>
    </source>
</evidence>
<dbReference type="Gene3D" id="3.40.50.2020">
    <property type="match status" value="2"/>
</dbReference>
<dbReference type="EMBL" id="FNQJ01000017">
    <property type="protein sequence ID" value="SEA55685.1"/>
    <property type="molecule type" value="Genomic_DNA"/>
</dbReference>
<dbReference type="Pfam" id="PF14572">
    <property type="entry name" value="Pribosyl_synth"/>
    <property type="match status" value="1"/>
</dbReference>
<protein>
    <submittedName>
        <fullName evidence="3">Ribose-phosphate pyrophosphokinase</fullName>
    </submittedName>
</protein>
<dbReference type="GeneID" id="34232116"/>
<dbReference type="InterPro" id="IPR000836">
    <property type="entry name" value="PRTase_dom"/>
</dbReference>
<evidence type="ECO:0000313" key="4">
    <source>
        <dbReference type="Proteomes" id="UP000199002"/>
    </source>
</evidence>
<dbReference type="GO" id="GO:0005737">
    <property type="term" value="C:cytoplasm"/>
    <property type="evidence" value="ECO:0007669"/>
    <property type="project" value="TreeGrafter"/>
</dbReference>
<dbReference type="Pfam" id="PF13793">
    <property type="entry name" value="Pribosyltran_N"/>
    <property type="match status" value="1"/>
</dbReference>
<keyword evidence="1" id="KW-0545">Nucleotide biosynthesis</keyword>
<dbReference type="GO" id="GO:0002189">
    <property type="term" value="C:ribose phosphate diphosphokinase complex"/>
    <property type="evidence" value="ECO:0007669"/>
    <property type="project" value="TreeGrafter"/>
</dbReference>
<reference evidence="4" key="1">
    <citation type="submission" date="2016-10" db="EMBL/GenBank/DDBJ databases">
        <authorList>
            <person name="Varghese N."/>
            <person name="Submissions S."/>
        </authorList>
    </citation>
    <scope>NUCLEOTIDE SEQUENCE [LARGE SCALE GENOMIC DNA]</scope>
    <source>
        <strain evidence="4">DSM 25157</strain>
    </source>
</reference>
<feature type="domain" description="Ribose-phosphate pyrophosphokinase N-terminal" evidence="2">
    <location>
        <begin position="12"/>
        <end position="119"/>
    </location>
</feature>
<accession>A0A1H4C5E9</accession>
<keyword evidence="3" id="KW-0808">Transferase</keyword>
<gene>
    <name evidence="3" type="ORF">SAMN05421875_11752</name>
</gene>
<sequence length="315" mass="33297">MLADPLQACLLHFDDETDAAGRLAQAAQLPAKMIERHRFPDGELKLRLPVDGAGRLPPQVVLLRSLHDPNEKLVELLLAARAARTLGARHITLVAPYLAYMRQDIAFAPGEVVSQQVVGGFLAGLVDAVITVDPHLHRVATLQEAMAVPDAIALSGAEPLSDLIARRRPHALLVGPDGESAQWIAQAAVRHGFDHAVCTKVRHGDRDVTIELPPIAAAGRAVVLLDDMASTGRTLALATRLLRAAGAASVDVAVTHALFAGDALQALNDAGVGEVWSTDCIPHASNAVAMAEPLAQALRSLLQRRGGLRQSAPLP</sequence>
<dbReference type="InterPro" id="IPR029057">
    <property type="entry name" value="PRTase-like"/>
</dbReference>
<dbReference type="InterPro" id="IPR029099">
    <property type="entry name" value="Pribosyltran_N"/>
</dbReference>
<keyword evidence="4" id="KW-1185">Reference proteome</keyword>
<dbReference type="InterPro" id="IPR005946">
    <property type="entry name" value="Rib-P_diPkinase"/>
</dbReference>